<evidence type="ECO:0000256" key="4">
    <source>
        <dbReference type="ARBA" id="ARBA00025742"/>
    </source>
</evidence>
<dbReference type="AlphaFoldDB" id="A0A2K8KKH1"/>
<dbReference type="RefSeq" id="WP_100255879.1">
    <property type="nucleotide sequence ID" value="NZ_CP011797.1"/>
</dbReference>
<protein>
    <submittedName>
        <fullName evidence="6">Ser/threonine protein phosphatase</fullName>
        <ecNumber evidence="6">3.1.4.17</ecNumber>
    </submittedName>
</protein>
<evidence type="ECO:0000256" key="1">
    <source>
        <dbReference type="ARBA" id="ARBA00022723"/>
    </source>
</evidence>
<gene>
    <name evidence="6" type="ORF">REIFOR_00301</name>
</gene>
<dbReference type="EC" id="3.1.4.17" evidence="6"/>
<dbReference type="Proteomes" id="UP000229757">
    <property type="component" value="Chromosome"/>
</dbReference>
<dbReference type="Pfam" id="PF00149">
    <property type="entry name" value="Metallophos"/>
    <property type="match status" value="1"/>
</dbReference>
<keyword evidence="1" id="KW-0479">Metal-binding</keyword>
<sequence>MPRAHTLVQITDPHLHGHAEGTLLGMNTERSLKLILELVQSEVADIDLIIATGDIAQDSSLQAYQNFLSFLAPLPAPMRWIPGNHDNPSHMAIAGKGLDHAEAIVDLGEWVVVLLDSTVTRRVHGHLAADQLAILEQALIQYADRHVLVTFHHHSVSLQSRWIDQIGVRNNDELKALLDQHSCVRAVVCGHVHQASDQVVDGVRYLSTPSTCVQFQPLSQDFGIDPLGPGYRKLVLNPDGTIDTAVSRIDGVDFDIDFSQTGY</sequence>
<dbReference type="KEGG" id="rfo:REIFOR_00301"/>
<keyword evidence="3" id="KW-0408">Iron</keyword>
<evidence type="ECO:0000259" key="5">
    <source>
        <dbReference type="Pfam" id="PF00149"/>
    </source>
</evidence>
<dbReference type="InterPro" id="IPR050884">
    <property type="entry name" value="CNP_phosphodiesterase-III"/>
</dbReference>
<proteinExistence type="inferred from homology"/>
<organism evidence="6 7">
    <name type="scientific">Reinekea forsetii</name>
    <dbReference type="NCBI Taxonomy" id="1336806"/>
    <lineage>
        <taxon>Bacteria</taxon>
        <taxon>Pseudomonadati</taxon>
        <taxon>Pseudomonadota</taxon>
        <taxon>Gammaproteobacteria</taxon>
        <taxon>Oceanospirillales</taxon>
        <taxon>Saccharospirillaceae</taxon>
        <taxon>Reinekea</taxon>
    </lineage>
</organism>
<dbReference type="PANTHER" id="PTHR42988:SF2">
    <property type="entry name" value="CYCLIC NUCLEOTIDE PHOSPHODIESTERASE CBUA0032-RELATED"/>
    <property type="match status" value="1"/>
</dbReference>
<dbReference type="GO" id="GO:0004114">
    <property type="term" value="F:3',5'-cyclic-nucleotide phosphodiesterase activity"/>
    <property type="evidence" value="ECO:0007669"/>
    <property type="project" value="UniProtKB-EC"/>
</dbReference>
<keyword evidence="2 6" id="KW-0378">Hydrolase</keyword>
<dbReference type="OrthoDB" id="9784378at2"/>
<keyword evidence="7" id="KW-1185">Reference proteome</keyword>
<dbReference type="Gene3D" id="3.60.21.10">
    <property type="match status" value="1"/>
</dbReference>
<comment type="similarity">
    <text evidence="4">Belongs to the cyclic nucleotide phosphodiesterase class-III family.</text>
</comment>
<dbReference type="InterPro" id="IPR029052">
    <property type="entry name" value="Metallo-depent_PP-like"/>
</dbReference>
<dbReference type="PANTHER" id="PTHR42988">
    <property type="entry name" value="PHOSPHOHYDROLASE"/>
    <property type="match status" value="1"/>
</dbReference>
<evidence type="ECO:0000313" key="6">
    <source>
        <dbReference type="EMBL" id="ATX75478.1"/>
    </source>
</evidence>
<dbReference type="NCBIfam" id="NF008359">
    <property type="entry name" value="PRK11148.1"/>
    <property type="match status" value="1"/>
</dbReference>
<feature type="domain" description="Calcineurin-like phosphoesterase" evidence="5">
    <location>
        <begin position="6"/>
        <end position="194"/>
    </location>
</feature>
<evidence type="ECO:0000256" key="3">
    <source>
        <dbReference type="ARBA" id="ARBA00023004"/>
    </source>
</evidence>
<accession>A0A2K8KKH1</accession>
<evidence type="ECO:0000313" key="7">
    <source>
        <dbReference type="Proteomes" id="UP000229757"/>
    </source>
</evidence>
<dbReference type="CDD" id="cd07402">
    <property type="entry name" value="MPP_GpdQ"/>
    <property type="match status" value="1"/>
</dbReference>
<reference evidence="6 7" key="1">
    <citation type="journal article" date="2017" name="Environ. Microbiol.">
        <title>Genomic and physiological analyses of 'Reinekea forsetii' reveal a versatile opportunistic lifestyle during spring algae blooms.</title>
        <authorList>
            <person name="Avci B."/>
            <person name="Hahnke R.L."/>
            <person name="Chafee M."/>
            <person name="Fischer T."/>
            <person name="Gruber-Vodicka H."/>
            <person name="Tegetmeyer H.E."/>
            <person name="Harder J."/>
            <person name="Fuchs B.M."/>
            <person name="Amann R.I."/>
            <person name="Teeling H."/>
        </authorList>
    </citation>
    <scope>NUCLEOTIDE SEQUENCE [LARGE SCALE GENOMIC DNA]</scope>
    <source>
        <strain evidence="6 7">Hel1_31_D35</strain>
    </source>
</reference>
<dbReference type="GO" id="GO:0046872">
    <property type="term" value="F:metal ion binding"/>
    <property type="evidence" value="ECO:0007669"/>
    <property type="project" value="UniProtKB-KW"/>
</dbReference>
<dbReference type="InterPro" id="IPR026575">
    <property type="entry name" value="GpdQ/CpdA-like"/>
</dbReference>
<name>A0A2K8KKH1_9GAMM</name>
<dbReference type="SUPFAM" id="SSF56300">
    <property type="entry name" value="Metallo-dependent phosphatases"/>
    <property type="match status" value="1"/>
</dbReference>
<dbReference type="InterPro" id="IPR004843">
    <property type="entry name" value="Calcineurin-like_PHP"/>
</dbReference>
<dbReference type="EMBL" id="CP011797">
    <property type="protein sequence ID" value="ATX75478.1"/>
    <property type="molecule type" value="Genomic_DNA"/>
</dbReference>
<evidence type="ECO:0000256" key="2">
    <source>
        <dbReference type="ARBA" id="ARBA00022801"/>
    </source>
</evidence>